<sequence length="225" mass="25147">MKNTKVIVVVLIAIALVGILASVFMKKKPGVTSRATVPTEQTQRGDNGSDEESFVGNIYDLLERGETVTCTFYSEDQGSKIEGTVYVSGKNSRSDIIATNTDGTVIENHSIIKDEMMYMWSSDREEGMKLTMPKNEAELEENLPDETDTTPKVDAKAVMEKLNYKCNPWKVDQRLLDIPNDINFVDLTKQMEELQMNQVKEACAMCDEQADADAVAQCKKILNCQ</sequence>
<proteinExistence type="predicted"/>
<organism evidence="2 3">
    <name type="scientific">candidate division WWE3 bacterium</name>
    <dbReference type="NCBI Taxonomy" id="2053526"/>
    <lineage>
        <taxon>Bacteria</taxon>
        <taxon>Katanobacteria</taxon>
    </lineage>
</organism>
<comment type="caution">
    <text evidence="2">The sequence shown here is derived from an EMBL/GenBank/DDBJ whole genome shotgun (WGS) entry which is preliminary data.</text>
</comment>
<keyword evidence="1" id="KW-0472">Membrane</keyword>
<name>A0A3A4ZLU7_UNCKA</name>
<protein>
    <submittedName>
        <fullName evidence="2">Uncharacterized protein</fullName>
    </submittedName>
</protein>
<gene>
    <name evidence="2" type="ORF">C4561_01045</name>
</gene>
<evidence type="ECO:0000256" key="1">
    <source>
        <dbReference type="SAM" id="Phobius"/>
    </source>
</evidence>
<keyword evidence="1" id="KW-0812">Transmembrane</keyword>
<accession>A0A3A4ZLU7</accession>
<dbReference type="AlphaFoldDB" id="A0A3A4ZLU7"/>
<evidence type="ECO:0000313" key="3">
    <source>
        <dbReference type="Proteomes" id="UP000265540"/>
    </source>
</evidence>
<keyword evidence="1" id="KW-1133">Transmembrane helix</keyword>
<dbReference type="Proteomes" id="UP000265540">
    <property type="component" value="Unassembled WGS sequence"/>
</dbReference>
<reference evidence="2 3" key="1">
    <citation type="journal article" date="2017" name="ISME J.">
        <title>Energy and carbon metabolisms in a deep terrestrial subsurface fluid microbial community.</title>
        <authorList>
            <person name="Momper L."/>
            <person name="Jungbluth S.P."/>
            <person name="Lee M.D."/>
            <person name="Amend J.P."/>
        </authorList>
    </citation>
    <scope>NUCLEOTIDE SEQUENCE [LARGE SCALE GENOMIC DNA]</scope>
    <source>
        <strain evidence="2">SURF_46</strain>
    </source>
</reference>
<evidence type="ECO:0000313" key="2">
    <source>
        <dbReference type="EMBL" id="RJR27857.1"/>
    </source>
</evidence>
<dbReference type="EMBL" id="QZJF01000006">
    <property type="protein sequence ID" value="RJR27857.1"/>
    <property type="molecule type" value="Genomic_DNA"/>
</dbReference>
<feature type="transmembrane region" description="Helical" evidence="1">
    <location>
        <begin position="6"/>
        <end position="25"/>
    </location>
</feature>